<dbReference type="Pfam" id="PF12951">
    <property type="entry name" value="PATR"/>
    <property type="match status" value="1"/>
</dbReference>
<dbReference type="InterPro" id="IPR030895">
    <property type="entry name" value="T5SS_PEPC_rpt"/>
</dbReference>
<dbReference type="EMBL" id="JADOEL010000014">
    <property type="protein sequence ID" value="MBF8179063.1"/>
    <property type="molecule type" value="Genomic_DNA"/>
</dbReference>
<evidence type="ECO:0000313" key="3">
    <source>
        <dbReference type="EMBL" id="MBF8179063.1"/>
    </source>
</evidence>
<feature type="domain" description="Autotransporter" evidence="2">
    <location>
        <begin position="374"/>
        <end position="656"/>
    </location>
</feature>
<name>A0ABS0EW37_9BURK</name>
<dbReference type="Gene3D" id="2.40.128.130">
    <property type="entry name" value="Autotransporter beta-domain"/>
    <property type="match status" value="1"/>
</dbReference>
<proteinExistence type="predicted"/>
<accession>A0ABS0EW37</accession>
<dbReference type="NCBIfam" id="TIGR02601">
    <property type="entry name" value="autotrns_rpt"/>
    <property type="match status" value="1"/>
</dbReference>
<dbReference type="InterPro" id="IPR013425">
    <property type="entry name" value="Autotrns_rpt"/>
</dbReference>
<gene>
    <name evidence="3" type="ORF">IXC47_15350</name>
</gene>
<dbReference type="NCBIfam" id="TIGR04393">
    <property type="entry name" value="rpt_T5SS_PEPC"/>
    <property type="match status" value="1"/>
</dbReference>
<dbReference type="RefSeq" id="WP_195876196.1">
    <property type="nucleotide sequence ID" value="NZ_JADOEL010000014.1"/>
</dbReference>
<comment type="caution">
    <text evidence="3">The sequence shown here is derived from an EMBL/GenBank/DDBJ whole genome shotgun (WGS) entry which is preliminary data.</text>
</comment>
<keyword evidence="1" id="KW-0732">Signal</keyword>
<dbReference type="SMART" id="SM00869">
    <property type="entry name" value="Autotransporter"/>
    <property type="match status" value="1"/>
</dbReference>
<dbReference type="SUPFAM" id="SSF103515">
    <property type="entry name" value="Autotransporter"/>
    <property type="match status" value="1"/>
</dbReference>
<dbReference type="InterPro" id="IPR005546">
    <property type="entry name" value="Autotransporte_beta"/>
</dbReference>
<evidence type="ECO:0000259" key="2">
    <source>
        <dbReference type="PROSITE" id="PS51208"/>
    </source>
</evidence>
<sequence>MTNTNAFIGLSNTSQGEVFVSGTGATWTTSGDLYVGWDGNAFVMVENGASIIARTATILAANPTAYSQLTISGTSGSRGVLSTPYIFKGIGTGELHWDGGILQARSDEFEFFPNFSSGEIVINGGGAFFDTNGYNVGVQRPGILIGTGGFTKLGAGTLTIAGNNSWGGDTTVNAGTLALGSYTQGGSQTLTIGVADSTNYGRLQVSGVANFNNSNLAVNVIGSPTLANNLTLTGVVTAGTLNATSFIVTDNSALFDFNATVNSNSVDLNVIASGSGTSGTTVYGSALKHGLYSALGAASVLDTQVQGTPTGDMANVVTALGRQPDERSVARAVAQTLPLISGNHAVQGTLSSFQKVVQNQMQGNGNTTGLSSGDALSNKNAWGKVFGSRAEQDDRSGAAGFKADTWGLALGADAQVAQGARFGVAYAYAKTSVNGNTELNGSAQRANIGSHIVALYGSKDIGDNRTFSFQGDLGVSNNESTRHIDFGGLNRTARADYRTYSAHVGAAISQAFALNEKTTLTPTLRADYTWLKSQGYTENGADALNLAVGSNKAEAFVIGADGYLQHRFSNTSRLDANLGIGYDAINERGNIISTYAGAPGQAFVTTGIDHSPWLVRGGIGYSMLAANSTEVSFRYDAEGRSEYLNHTASVRAKWAF</sequence>
<reference evidence="3 4" key="1">
    <citation type="submission" date="2020-11" db="EMBL/GenBank/DDBJ databases">
        <title>WGS of Herminiimonas contaminans strain Marseille-Q4544 isolated from planarians Schmidtea mediterranea.</title>
        <authorList>
            <person name="Kangale L."/>
        </authorList>
    </citation>
    <scope>NUCLEOTIDE SEQUENCE [LARGE SCALE GENOMIC DNA]</scope>
    <source>
        <strain evidence="3 4">Marseille-Q4544</strain>
    </source>
</reference>
<evidence type="ECO:0000313" key="4">
    <source>
        <dbReference type="Proteomes" id="UP000657372"/>
    </source>
</evidence>
<dbReference type="InterPro" id="IPR036709">
    <property type="entry name" value="Autotransporte_beta_dom_sf"/>
</dbReference>
<dbReference type="NCBIfam" id="TIGR01414">
    <property type="entry name" value="autotrans_barl"/>
    <property type="match status" value="1"/>
</dbReference>
<evidence type="ECO:0000256" key="1">
    <source>
        <dbReference type="ARBA" id="ARBA00022729"/>
    </source>
</evidence>
<dbReference type="Proteomes" id="UP000657372">
    <property type="component" value="Unassembled WGS sequence"/>
</dbReference>
<keyword evidence="4" id="KW-1185">Reference proteome</keyword>
<organism evidence="3 4">
    <name type="scientific">Herminiimonas contaminans</name>
    <dbReference type="NCBI Taxonomy" id="1111140"/>
    <lineage>
        <taxon>Bacteria</taxon>
        <taxon>Pseudomonadati</taxon>
        <taxon>Pseudomonadota</taxon>
        <taxon>Betaproteobacteria</taxon>
        <taxon>Burkholderiales</taxon>
        <taxon>Oxalobacteraceae</taxon>
        <taxon>Herminiimonas</taxon>
    </lineage>
</organism>
<dbReference type="InterPro" id="IPR006315">
    <property type="entry name" value="OM_autotransptr_brl_dom"/>
</dbReference>
<dbReference type="Pfam" id="PF03797">
    <property type="entry name" value="Autotransporter"/>
    <property type="match status" value="1"/>
</dbReference>
<dbReference type="PROSITE" id="PS51208">
    <property type="entry name" value="AUTOTRANSPORTER"/>
    <property type="match status" value="1"/>
</dbReference>
<protein>
    <submittedName>
        <fullName evidence="3">Autotransporter domain-containing protein</fullName>
    </submittedName>
</protein>